<feature type="transmembrane region" description="Helical" evidence="1">
    <location>
        <begin position="32"/>
        <end position="56"/>
    </location>
</feature>
<dbReference type="Proteomes" id="UP000199008">
    <property type="component" value="Unassembled WGS sequence"/>
</dbReference>
<sequence>MSIWFLLNGALLIWALWNVIESLAVHTTYYHFLLGFAGFLFFIFNWTRNAVFATIRGTKDRQKKIRLAKFSKKIMPYHRWTGTLSIVFILLHGMAVLYLYNFDLTNMKILTGLLAALTMLALVLSGWYSLLIRHDLMTRNLHRRLGLSLFILVALHLAF</sequence>
<feature type="transmembrane region" description="Helical" evidence="1">
    <location>
        <begin position="77"/>
        <end position="100"/>
    </location>
</feature>
<accession>A0A1G9GE10</accession>
<dbReference type="EMBL" id="FNFY01000016">
    <property type="protein sequence ID" value="SDK98493.1"/>
    <property type="molecule type" value="Genomic_DNA"/>
</dbReference>
<keyword evidence="1" id="KW-0472">Membrane</keyword>
<gene>
    <name evidence="2" type="ORF">SAMN05216216_11655</name>
</gene>
<proteinExistence type="predicted"/>
<dbReference type="OrthoDB" id="2389935at2"/>
<dbReference type="RefSeq" id="WP_092986864.1">
    <property type="nucleotide sequence ID" value="NZ_FNFY01000016.1"/>
</dbReference>
<evidence type="ECO:0008006" key="4">
    <source>
        <dbReference type="Google" id="ProtNLM"/>
    </source>
</evidence>
<name>A0A1G9GE10_9BACL</name>
<keyword evidence="1" id="KW-1133">Transmembrane helix</keyword>
<evidence type="ECO:0000256" key="1">
    <source>
        <dbReference type="SAM" id="Phobius"/>
    </source>
</evidence>
<evidence type="ECO:0000313" key="2">
    <source>
        <dbReference type="EMBL" id="SDK98493.1"/>
    </source>
</evidence>
<feature type="transmembrane region" description="Helical" evidence="1">
    <location>
        <begin position="112"/>
        <end position="132"/>
    </location>
</feature>
<protein>
    <recommendedName>
        <fullName evidence="4">Ferric reductase like transmembrane component</fullName>
    </recommendedName>
</protein>
<keyword evidence="3" id="KW-1185">Reference proteome</keyword>
<dbReference type="STRING" id="576118.SAMN05216216_11655"/>
<dbReference type="AlphaFoldDB" id="A0A1G9GE10"/>
<keyword evidence="1" id="KW-0812">Transmembrane</keyword>
<evidence type="ECO:0000313" key="3">
    <source>
        <dbReference type="Proteomes" id="UP000199008"/>
    </source>
</evidence>
<organism evidence="2 3">
    <name type="scientific">Lacicoccus qingdaonensis</name>
    <dbReference type="NCBI Taxonomy" id="576118"/>
    <lineage>
        <taxon>Bacteria</taxon>
        <taxon>Bacillati</taxon>
        <taxon>Bacillota</taxon>
        <taxon>Bacilli</taxon>
        <taxon>Bacillales</taxon>
        <taxon>Salinicoccaceae</taxon>
        <taxon>Lacicoccus</taxon>
    </lineage>
</organism>
<reference evidence="3" key="1">
    <citation type="submission" date="2016-10" db="EMBL/GenBank/DDBJ databases">
        <authorList>
            <person name="Varghese N."/>
            <person name="Submissions S."/>
        </authorList>
    </citation>
    <scope>NUCLEOTIDE SEQUENCE [LARGE SCALE GENOMIC DNA]</scope>
    <source>
        <strain evidence="3">CGMCC 1.8895</strain>
    </source>
</reference>